<dbReference type="Proteomes" id="UP000324800">
    <property type="component" value="Unassembled WGS sequence"/>
</dbReference>
<evidence type="ECO:0000313" key="3">
    <source>
        <dbReference type="Proteomes" id="UP000324800"/>
    </source>
</evidence>
<name>A0A5J4WNC0_9EUKA</name>
<feature type="region of interest" description="Disordered" evidence="1">
    <location>
        <begin position="51"/>
        <end position="103"/>
    </location>
</feature>
<evidence type="ECO:0000313" key="2">
    <source>
        <dbReference type="EMBL" id="KAA6396411.1"/>
    </source>
</evidence>
<accession>A0A5J4WNC0</accession>
<reference evidence="2 3" key="1">
    <citation type="submission" date="2019-03" db="EMBL/GenBank/DDBJ databases">
        <title>Single cell metagenomics reveals metabolic interactions within the superorganism composed of flagellate Streblomastix strix and complex community of Bacteroidetes bacteria on its surface.</title>
        <authorList>
            <person name="Treitli S.C."/>
            <person name="Kolisko M."/>
            <person name="Husnik F."/>
            <person name="Keeling P."/>
            <person name="Hampl V."/>
        </authorList>
    </citation>
    <scope>NUCLEOTIDE SEQUENCE [LARGE SCALE GENOMIC DNA]</scope>
    <source>
        <strain evidence="2">ST1C</strain>
    </source>
</reference>
<gene>
    <name evidence="2" type="ORF">EZS28_008059</name>
</gene>
<comment type="caution">
    <text evidence="2">The sequence shown here is derived from an EMBL/GenBank/DDBJ whole genome shotgun (WGS) entry which is preliminary data.</text>
</comment>
<organism evidence="2 3">
    <name type="scientific">Streblomastix strix</name>
    <dbReference type="NCBI Taxonomy" id="222440"/>
    <lineage>
        <taxon>Eukaryota</taxon>
        <taxon>Metamonada</taxon>
        <taxon>Preaxostyla</taxon>
        <taxon>Oxymonadida</taxon>
        <taxon>Streblomastigidae</taxon>
        <taxon>Streblomastix</taxon>
    </lineage>
</organism>
<dbReference type="EMBL" id="SNRW01001433">
    <property type="protein sequence ID" value="KAA6396411.1"/>
    <property type="molecule type" value="Genomic_DNA"/>
</dbReference>
<proteinExistence type="predicted"/>
<dbReference type="AlphaFoldDB" id="A0A5J4WNC0"/>
<evidence type="ECO:0000256" key="1">
    <source>
        <dbReference type="SAM" id="MobiDB-lite"/>
    </source>
</evidence>
<protein>
    <submittedName>
        <fullName evidence="2">Uncharacterized protein</fullName>
    </submittedName>
</protein>
<sequence length="186" mass="20315">MPTLGSSSSRHLHYPVGNPSNQFRSVFLGHVHPVDVYPSMHLHVFEQPAPDVVNPDLGSPDEQHSHQATGTPIKSFESQGQTHPSGELPSMHMHDCDYIDGESDSSQQSIAEYFSSSHSVLVQESSSLFYGHVQSNGAYPSAHLQSPPSYHVSSSQVDNFSYLKTSSLVSISKDGFVIDLYTQVDG</sequence>
<feature type="compositionally biased region" description="Polar residues" evidence="1">
    <location>
        <begin position="66"/>
        <end position="84"/>
    </location>
</feature>